<evidence type="ECO:0000313" key="1">
    <source>
        <dbReference type="EnsemblPlants" id="AVESA.00010b.r2.1AG0016780.1.CDS"/>
    </source>
</evidence>
<name>A0ACD5T9X2_AVESA</name>
<protein>
    <submittedName>
        <fullName evidence="1">Uncharacterized protein</fullName>
    </submittedName>
</protein>
<keyword evidence="2" id="KW-1185">Reference proteome</keyword>
<reference evidence="1" key="1">
    <citation type="submission" date="2021-05" db="EMBL/GenBank/DDBJ databases">
        <authorList>
            <person name="Scholz U."/>
            <person name="Mascher M."/>
            <person name="Fiebig A."/>
        </authorList>
    </citation>
    <scope>NUCLEOTIDE SEQUENCE [LARGE SCALE GENOMIC DNA]</scope>
</reference>
<proteinExistence type="predicted"/>
<organism evidence="1 2">
    <name type="scientific">Avena sativa</name>
    <name type="common">Oat</name>
    <dbReference type="NCBI Taxonomy" id="4498"/>
    <lineage>
        <taxon>Eukaryota</taxon>
        <taxon>Viridiplantae</taxon>
        <taxon>Streptophyta</taxon>
        <taxon>Embryophyta</taxon>
        <taxon>Tracheophyta</taxon>
        <taxon>Spermatophyta</taxon>
        <taxon>Magnoliopsida</taxon>
        <taxon>Liliopsida</taxon>
        <taxon>Poales</taxon>
        <taxon>Poaceae</taxon>
        <taxon>BOP clade</taxon>
        <taxon>Pooideae</taxon>
        <taxon>Poodae</taxon>
        <taxon>Poeae</taxon>
        <taxon>Poeae Chloroplast Group 1 (Aveneae type)</taxon>
        <taxon>Aveninae</taxon>
        <taxon>Avena</taxon>
    </lineage>
</organism>
<sequence length="483" mass="53674">MDRGKRALEWPLTAAEIKKSKKPCCDCDPPTTTAGGSGSGTVPDEDLSSLLSSLSVSKRHCPSAAGDHDQHALKRPRRHAQPLHDQMRGLEIRCDETDMEEESTTGTDHLDWSGFLPELLRLICRRLPLADVPRFASVCKHWSSCAFPVYPADAAPVLLSTLVTGSVRCYNPYLHKMFVLAMPPQTRGGRVFSAASNGCLMLRTARKTIMFINLLDDDAGSTVFETPKRESDEGFMCCAPPVRHGDRHRIFAVYRDMGTVKIQSWDGGSWKSFQSGQDLWFSSNPVMHRGKLYCLGEEGKLGVYDPIKTKWKVLPKPTGFATGIAYKNCYLVESQGELLAALTDGNKGTPVHVLKLNEKKMKWKRMESLGGRALFTGTTSSSSMDRPLQSMANKVYLPRFYGRPQVIQAELARSGGRLFFVAKEEVPKEDADSGGGAWCYDLESDSSNERFTRGSCKNLLQYMWVHLGNSASLGRWNGYRLAK</sequence>
<evidence type="ECO:0000313" key="2">
    <source>
        <dbReference type="Proteomes" id="UP001732700"/>
    </source>
</evidence>
<dbReference type="Proteomes" id="UP001732700">
    <property type="component" value="Chromosome 1A"/>
</dbReference>
<reference evidence="1" key="2">
    <citation type="submission" date="2025-09" db="UniProtKB">
        <authorList>
            <consortium name="EnsemblPlants"/>
        </authorList>
    </citation>
    <scope>IDENTIFICATION</scope>
</reference>
<dbReference type="EnsemblPlants" id="AVESA.00010b.r2.1AG0016780.1">
    <property type="protein sequence ID" value="AVESA.00010b.r2.1AG0016780.1.CDS"/>
    <property type="gene ID" value="AVESA.00010b.r2.1AG0016780"/>
</dbReference>
<accession>A0ACD5T9X2</accession>